<evidence type="ECO:0000313" key="6">
    <source>
        <dbReference type="Proteomes" id="UP000059188"/>
    </source>
</evidence>
<dbReference type="PANTHER" id="PTHR22847">
    <property type="entry name" value="WD40 REPEAT PROTEIN"/>
    <property type="match status" value="1"/>
</dbReference>
<keyword evidence="1 3" id="KW-0853">WD repeat</keyword>
<dbReference type="OrthoDB" id="3027122at2759"/>
<dbReference type="PRINTS" id="PR00320">
    <property type="entry name" value="GPROTEINBRPT"/>
</dbReference>
<keyword evidence="2" id="KW-0677">Repeat</keyword>
<protein>
    <submittedName>
        <fullName evidence="5">Vegetative incompatibility protein HET-E-1</fullName>
    </submittedName>
</protein>
<dbReference type="InterPro" id="IPR019775">
    <property type="entry name" value="WD40_repeat_CS"/>
</dbReference>
<dbReference type="InterPro" id="IPR015943">
    <property type="entry name" value="WD40/YVTN_repeat-like_dom_sf"/>
</dbReference>
<evidence type="ECO:0000256" key="3">
    <source>
        <dbReference type="PROSITE-ProRule" id="PRU00221"/>
    </source>
</evidence>
<feature type="repeat" description="WD" evidence="3">
    <location>
        <begin position="864"/>
        <end position="887"/>
    </location>
</feature>
<dbReference type="InterPro" id="IPR007111">
    <property type="entry name" value="NACHT_NTPase"/>
</dbReference>
<dbReference type="STRING" id="1108050.A0A0B7G3A1"/>
<dbReference type="GO" id="GO:0048188">
    <property type="term" value="C:Set1C/COMPASS complex"/>
    <property type="evidence" value="ECO:0007669"/>
    <property type="project" value="TreeGrafter"/>
</dbReference>
<evidence type="ECO:0000256" key="2">
    <source>
        <dbReference type="ARBA" id="ARBA00022737"/>
    </source>
</evidence>
<feature type="repeat" description="WD" evidence="3">
    <location>
        <begin position="1018"/>
        <end position="1049"/>
    </location>
</feature>
<sequence length="1310" mass="144900">MEGRGQTPVGKLKNATKAAGNQIKNSLKAMSQSARSLPPVKSALEDMSEFIGIMIDVAKDDESLDELLTELQIRVNALETYLTSPSLEWGDDTLALVFKPMLDDLKVVQQDKGQGTMRSCEVMRRARKIESHLRVLHDDIALRTLEMAAKQQAEVWLSRLSTVNDAVFNSTYATTAQRGGCTSGTRQELQSVLELWTQSEEDQSKQIQSSNINPARILWMSGMAGTGKTTIAYSLCKWLDEHAQLGASFFCSRVSPLCRRIDKIVPTIAYQLGRFSQAYRFALCQVLEDDPDAAVREIGVQFEKLIMNPMRSMENMTPSAVVVIDALDECEDQDGAETIIDLLLAHAVDLPIKFFITSRPESFIREKMLESNGSLLLNVIHLHDIEASIVESDIKKYLASALRRLSPPPTEAQLCQLARQSGKLFIYAATLVRYVSPRRVRVDSTSRLKGVLAITTGSSQEGATGSMNKLYEELDALYRAVLDLAFNEALEEEELEIMRDALQTVICAKEPMSLKALSDLLGLKKDQISYSLDPLYSVLHISADDGPVMTLHASFSDFLLNRTRARRYHCDEVRRNKILAQKCFDVMKQDLRFNICKLETSFVADSDVPDLQERIKQSISPALFYACRFWGSHLQATQIPISENLHLMLCDFLSIRLILWMEVMSLTKSIAIAIWLLRQTRVWLQANNIWPDAWKALSNAQRFLFHFGANACSICTPHIYISALPLCARSSALYMDYWKQTQGLIEAGNLASSGSEDIGWASFSAQSDIGSILFSRDGTGIFYRTFVGYIETWCLYDNAANFRLPSESIVSFAVSSDGTIIVAGTSTNNILIYNIDDGRSLGILDTRSPQLARSIAISQIKPTYIASGDSDDIIRIWDIQSMEQVGAPLMGHKARIPSLMFSPTCMRLASGSADGTVRIWDVSSDLPNSVVLEGHLGAVNSISFSPDGTRLASGSSDRTIRLWDAYSGLTIGLILEGHTQSVSSIAFSPDGSRIVSGSSDKTIRFWDLNTGKQLGAPLGGHTGEISSIAYSPEGSYVASSHGKTIRIWDTHVNMLPGNHLDPLKEQSTPLRFLNNNECLELNDSWDVHVNQNFNWALYEKGQLRRYHQSLVNAGDSYIAQSQRPGDHRGIHSRDGVVSVYWGSQLKATIKTCLNQIISVAFSPRCVRIVMGLLGMNHTAELWEVGLPSTGLDRTGTAFDSRVGSEPDDLVADNGTISYCVPDLKGDDATSRIEVLGPITLTGDGWVKGVDGQLLFWFCLTIHRELLVLRSPRLLLIACDVAFGIKSSSTELALGGEWAKCYVGPHPNACC</sequence>
<feature type="repeat" description="WD" evidence="3">
    <location>
        <begin position="889"/>
        <end position="924"/>
    </location>
</feature>
<dbReference type="InterPro" id="IPR027417">
    <property type="entry name" value="P-loop_NTPase"/>
</dbReference>
<dbReference type="Pfam" id="PF00400">
    <property type="entry name" value="WD40"/>
    <property type="match status" value="4"/>
</dbReference>
<organism evidence="5 6">
    <name type="scientific">Thanatephorus cucumeris (strain AG1-IB / isolate 7/3/14)</name>
    <name type="common">Lettuce bottom rot fungus</name>
    <name type="synonym">Rhizoctonia solani</name>
    <dbReference type="NCBI Taxonomy" id="1108050"/>
    <lineage>
        <taxon>Eukaryota</taxon>
        <taxon>Fungi</taxon>
        <taxon>Dikarya</taxon>
        <taxon>Basidiomycota</taxon>
        <taxon>Agaricomycotina</taxon>
        <taxon>Agaricomycetes</taxon>
        <taxon>Cantharellales</taxon>
        <taxon>Ceratobasidiaceae</taxon>
        <taxon>Rhizoctonia</taxon>
        <taxon>Rhizoctonia solani AG-1</taxon>
    </lineage>
</organism>
<dbReference type="SUPFAM" id="SSF50978">
    <property type="entry name" value="WD40 repeat-like"/>
    <property type="match status" value="1"/>
</dbReference>
<dbReference type="InterPro" id="IPR036322">
    <property type="entry name" value="WD40_repeat_dom_sf"/>
</dbReference>
<dbReference type="CDD" id="cd00200">
    <property type="entry name" value="WD40"/>
    <property type="match status" value="1"/>
</dbReference>
<dbReference type="Gene3D" id="2.130.10.10">
    <property type="entry name" value="YVTN repeat-like/Quinoprotein amine dehydrogenase"/>
    <property type="match status" value="2"/>
</dbReference>
<evidence type="ECO:0000313" key="5">
    <source>
        <dbReference type="EMBL" id="CEL63559.1"/>
    </source>
</evidence>
<dbReference type="Pfam" id="PF24883">
    <property type="entry name" value="NPHP3_N"/>
    <property type="match status" value="1"/>
</dbReference>
<dbReference type="PROSITE" id="PS50837">
    <property type="entry name" value="NACHT"/>
    <property type="match status" value="1"/>
</dbReference>
<feature type="repeat" description="WD" evidence="3">
    <location>
        <begin position="932"/>
        <end position="964"/>
    </location>
</feature>
<reference evidence="5 6" key="1">
    <citation type="submission" date="2014-11" db="EMBL/GenBank/DDBJ databases">
        <authorList>
            <person name="Wibberg Daniel"/>
        </authorList>
    </citation>
    <scope>NUCLEOTIDE SEQUENCE [LARGE SCALE GENOMIC DNA]</scope>
    <source>
        <strain evidence="5">Rhizoctonia solani AG1-IB 7/3/14</strain>
    </source>
</reference>
<dbReference type="PROSITE" id="PS50082">
    <property type="entry name" value="WD_REPEATS_2"/>
    <property type="match status" value="5"/>
</dbReference>
<dbReference type="SUPFAM" id="SSF52540">
    <property type="entry name" value="P-loop containing nucleoside triphosphate hydrolases"/>
    <property type="match status" value="1"/>
</dbReference>
<proteinExistence type="predicted"/>
<evidence type="ECO:0000259" key="4">
    <source>
        <dbReference type="PROSITE" id="PS50837"/>
    </source>
</evidence>
<dbReference type="GO" id="GO:0042393">
    <property type="term" value="F:histone binding"/>
    <property type="evidence" value="ECO:0007669"/>
    <property type="project" value="TreeGrafter"/>
</dbReference>
<keyword evidence="6" id="KW-1185">Reference proteome</keyword>
<dbReference type="PROSITE" id="PS00678">
    <property type="entry name" value="WD_REPEATS_1"/>
    <property type="match status" value="2"/>
</dbReference>
<dbReference type="InterPro" id="IPR020472">
    <property type="entry name" value="WD40_PAC1"/>
</dbReference>
<dbReference type="InterPro" id="IPR001680">
    <property type="entry name" value="WD40_rpt"/>
</dbReference>
<dbReference type="PANTHER" id="PTHR22847:SF637">
    <property type="entry name" value="WD REPEAT DOMAIN 5B"/>
    <property type="match status" value="1"/>
</dbReference>
<evidence type="ECO:0000256" key="1">
    <source>
        <dbReference type="ARBA" id="ARBA00022574"/>
    </source>
</evidence>
<name>A0A0B7G3A1_THACB</name>
<feature type="repeat" description="WD" evidence="3">
    <location>
        <begin position="975"/>
        <end position="1016"/>
    </location>
</feature>
<dbReference type="EMBL" id="LN679185">
    <property type="protein sequence ID" value="CEL63559.1"/>
    <property type="molecule type" value="Genomic_DNA"/>
</dbReference>
<dbReference type="Proteomes" id="UP000059188">
    <property type="component" value="Unassembled WGS sequence"/>
</dbReference>
<dbReference type="PROSITE" id="PS50294">
    <property type="entry name" value="WD_REPEATS_REGION"/>
    <property type="match status" value="4"/>
</dbReference>
<accession>A0A0B7G3A1</accession>
<dbReference type="Gene3D" id="3.40.50.300">
    <property type="entry name" value="P-loop containing nucleotide triphosphate hydrolases"/>
    <property type="match status" value="1"/>
</dbReference>
<gene>
    <name evidence="5" type="ORF">RSOLAG1IB_10856</name>
</gene>
<dbReference type="InterPro" id="IPR056884">
    <property type="entry name" value="NPHP3-like_N"/>
</dbReference>
<dbReference type="SMART" id="SM00320">
    <property type="entry name" value="WD40"/>
    <property type="match status" value="6"/>
</dbReference>
<feature type="domain" description="NACHT" evidence="4">
    <location>
        <begin position="216"/>
        <end position="362"/>
    </location>
</feature>